<dbReference type="SUPFAM" id="SSF52172">
    <property type="entry name" value="CheY-like"/>
    <property type="match status" value="1"/>
</dbReference>
<reference evidence="8 9" key="1">
    <citation type="submission" date="2017-02" db="EMBL/GenBank/DDBJ databases">
        <authorList>
            <person name="Peterson S.W."/>
        </authorList>
    </citation>
    <scope>NUCLEOTIDE SEQUENCE [LARGE SCALE GENOMIC DNA]</scope>
    <source>
        <strain evidence="8 9">VKM Ac-2059</strain>
    </source>
</reference>
<keyword evidence="1 5" id="KW-0597">Phosphoprotein</keyword>
<dbReference type="CDD" id="cd17535">
    <property type="entry name" value="REC_NarL-like"/>
    <property type="match status" value="1"/>
</dbReference>
<evidence type="ECO:0000313" key="8">
    <source>
        <dbReference type="EMBL" id="SKC36871.1"/>
    </source>
</evidence>
<dbReference type="OrthoDB" id="9808843at2"/>
<keyword evidence="2" id="KW-0805">Transcription regulation</keyword>
<evidence type="ECO:0000256" key="3">
    <source>
        <dbReference type="ARBA" id="ARBA00023125"/>
    </source>
</evidence>
<dbReference type="PROSITE" id="PS00622">
    <property type="entry name" value="HTH_LUXR_1"/>
    <property type="match status" value="1"/>
</dbReference>
<dbReference type="PANTHER" id="PTHR43214">
    <property type="entry name" value="TWO-COMPONENT RESPONSE REGULATOR"/>
    <property type="match status" value="1"/>
</dbReference>
<dbReference type="SMART" id="SM00421">
    <property type="entry name" value="HTH_LUXR"/>
    <property type="match status" value="1"/>
</dbReference>
<dbReference type="InterPro" id="IPR000792">
    <property type="entry name" value="Tscrpt_reg_LuxR_C"/>
</dbReference>
<dbReference type="PROSITE" id="PS50110">
    <property type="entry name" value="RESPONSE_REGULATORY"/>
    <property type="match status" value="1"/>
</dbReference>
<dbReference type="PANTHER" id="PTHR43214:SF24">
    <property type="entry name" value="TRANSCRIPTIONAL REGULATORY PROTEIN NARL-RELATED"/>
    <property type="match status" value="1"/>
</dbReference>
<dbReference type="AlphaFoldDB" id="A0A1T5ICF1"/>
<feature type="domain" description="Response regulatory" evidence="7">
    <location>
        <begin position="5"/>
        <end position="121"/>
    </location>
</feature>
<feature type="modified residue" description="4-aspartylphosphate" evidence="5">
    <location>
        <position position="56"/>
    </location>
</feature>
<evidence type="ECO:0000256" key="4">
    <source>
        <dbReference type="ARBA" id="ARBA00023163"/>
    </source>
</evidence>
<dbReference type="Pfam" id="PF00072">
    <property type="entry name" value="Response_reg"/>
    <property type="match status" value="1"/>
</dbReference>
<evidence type="ECO:0000256" key="1">
    <source>
        <dbReference type="ARBA" id="ARBA00022553"/>
    </source>
</evidence>
<sequence>MTSIRVLIADDEPDIRASLSVLVEDEPEMSVVAVAGDGDEVVRLSSAHSPDVVLMDVQMPQMNGLEATRLLCERADGPRVLVLTTFDWDDYVYEALRAGASGFLLKNSPPGEILRAIRVAHEGNALLAPEVTRRLIARFAPRGGDARVEHLTARERETLVLIGRGLSNAEIATALFVTSTTVRTYVSRILTKLHARDRAQLVVAAYESGLVGTDPHG</sequence>
<gene>
    <name evidence="8" type="ORF">SAMN06309945_0250</name>
</gene>
<dbReference type="InterPro" id="IPR016032">
    <property type="entry name" value="Sig_transdc_resp-reg_C-effctor"/>
</dbReference>
<proteinExistence type="predicted"/>
<dbReference type="GO" id="GO:0003677">
    <property type="term" value="F:DNA binding"/>
    <property type="evidence" value="ECO:0007669"/>
    <property type="project" value="UniProtKB-KW"/>
</dbReference>
<dbReference type="Proteomes" id="UP000190857">
    <property type="component" value="Unassembled WGS sequence"/>
</dbReference>
<dbReference type="STRING" id="123320.SAMN06309945_0250"/>
<dbReference type="PROSITE" id="PS50043">
    <property type="entry name" value="HTH_LUXR_2"/>
    <property type="match status" value="1"/>
</dbReference>
<dbReference type="PRINTS" id="PR00038">
    <property type="entry name" value="HTHLUXR"/>
</dbReference>
<dbReference type="InterPro" id="IPR039420">
    <property type="entry name" value="WalR-like"/>
</dbReference>
<dbReference type="InterPro" id="IPR011006">
    <property type="entry name" value="CheY-like_superfamily"/>
</dbReference>
<evidence type="ECO:0000256" key="2">
    <source>
        <dbReference type="ARBA" id="ARBA00023015"/>
    </source>
</evidence>
<organism evidence="8 9">
    <name type="scientific">Okibacterium fritillariae</name>
    <dbReference type="NCBI Taxonomy" id="123320"/>
    <lineage>
        <taxon>Bacteria</taxon>
        <taxon>Bacillati</taxon>
        <taxon>Actinomycetota</taxon>
        <taxon>Actinomycetes</taxon>
        <taxon>Micrococcales</taxon>
        <taxon>Microbacteriaceae</taxon>
        <taxon>Okibacterium</taxon>
    </lineage>
</organism>
<keyword evidence="3" id="KW-0238">DNA-binding</keyword>
<dbReference type="InterPro" id="IPR001789">
    <property type="entry name" value="Sig_transdc_resp-reg_receiver"/>
</dbReference>
<keyword evidence="9" id="KW-1185">Reference proteome</keyword>
<dbReference type="GO" id="GO:0000160">
    <property type="term" value="P:phosphorelay signal transduction system"/>
    <property type="evidence" value="ECO:0007669"/>
    <property type="project" value="InterPro"/>
</dbReference>
<dbReference type="SUPFAM" id="SSF46894">
    <property type="entry name" value="C-terminal effector domain of the bipartite response regulators"/>
    <property type="match status" value="1"/>
</dbReference>
<accession>A0A1T5ICF1</accession>
<dbReference type="SMART" id="SM00448">
    <property type="entry name" value="REC"/>
    <property type="match status" value="1"/>
</dbReference>
<dbReference type="Pfam" id="PF00196">
    <property type="entry name" value="GerE"/>
    <property type="match status" value="1"/>
</dbReference>
<dbReference type="EMBL" id="FUZP01000001">
    <property type="protein sequence ID" value="SKC36871.1"/>
    <property type="molecule type" value="Genomic_DNA"/>
</dbReference>
<evidence type="ECO:0000256" key="5">
    <source>
        <dbReference type="PROSITE-ProRule" id="PRU00169"/>
    </source>
</evidence>
<evidence type="ECO:0000259" key="7">
    <source>
        <dbReference type="PROSITE" id="PS50110"/>
    </source>
</evidence>
<name>A0A1T5ICF1_9MICO</name>
<protein>
    <submittedName>
        <fullName evidence="8">Two component transcriptional regulator, LuxR family</fullName>
    </submittedName>
</protein>
<evidence type="ECO:0000259" key="6">
    <source>
        <dbReference type="PROSITE" id="PS50043"/>
    </source>
</evidence>
<dbReference type="RefSeq" id="WP_143785271.1">
    <property type="nucleotide sequence ID" value="NZ_FUZP01000001.1"/>
</dbReference>
<feature type="domain" description="HTH luxR-type" evidence="6">
    <location>
        <begin position="144"/>
        <end position="209"/>
    </location>
</feature>
<dbReference type="InterPro" id="IPR058245">
    <property type="entry name" value="NreC/VraR/RcsB-like_REC"/>
</dbReference>
<dbReference type="GO" id="GO:0006355">
    <property type="term" value="P:regulation of DNA-templated transcription"/>
    <property type="evidence" value="ECO:0007669"/>
    <property type="project" value="InterPro"/>
</dbReference>
<keyword evidence="4" id="KW-0804">Transcription</keyword>
<dbReference type="Gene3D" id="3.40.50.2300">
    <property type="match status" value="1"/>
</dbReference>
<evidence type="ECO:0000313" key="9">
    <source>
        <dbReference type="Proteomes" id="UP000190857"/>
    </source>
</evidence>
<dbReference type="CDD" id="cd06170">
    <property type="entry name" value="LuxR_C_like"/>
    <property type="match status" value="1"/>
</dbReference>